<reference evidence="10" key="1">
    <citation type="submission" date="2024-02" db="EMBL/GenBank/DDBJ databases">
        <authorList>
            <consortium name="ELIXIR-Norway"/>
            <consortium name="Elixir Norway"/>
        </authorList>
    </citation>
    <scope>NUCLEOTIDE SEQUENCE</scope>
</reference>
<protein>
    <recommendedName>
        <fullName evidence="12">PHD-type domain-containing protein</fullName>
    </recommendedName>
</protein>
<feature type="domain" description="PHD-type" evidence="8">
    <location>
        <begin position="428"/>
        <end position="478"/>
    </location>
</feature>
<name>A0ABP0WXH1_9BRYO</name>
<feature type="region of interest" description="Disordered" evidence="7">
    <location>
        <begin position="26"/>
        <end position="50"/>
    </location>
</feature>
<dbReference type="InterPro" id="IPR056511">
    <property type="entry name" value="IDM1_C"/>
</dbReference>
<keyword evidence="3 6" id="KW-0863">Zinc-finger</keyword>
<feature type="region of interest" description="Disordered" evidence="7">
    <location>
        <begin position="505"/>
        <end position="524"/>
    </location>
</feature>
<evidence type="ECO:0000256" key="2">
    <source>
        <dbReference type="ARBA" id="ARBA00022723"/>
    </source>
</evidence>
<evidence type="ECO:0008006" key="12">
    <source>
        <dbReference type="Google" id="ProtNLM"/>
    </source>
</evidence>
<accession>A0ABP0WXH1</accession>
<dbReference type="PANTHER" id="PTHR47025">
    <property type="entry name" value="AUTOIMMUNE REGULATOR"/>
    <property type="match status" value="1"/>
</dbReference>
<dbReference type="Pfam" id="PF16135">
    <property type="entry name" value="TDBD"/>
    <property type="match status" value="2"/>
</dbReference>
<dbReference type="Pfam" id="PF23209">
    <property type="entry name" value="IDM1_C"/>
    <property type="match status" value="1"/>
</dbReference>
<feature type="compositionally biased region" description="Basic and acidic residues" evidence="7">
    <location>
        <begin position="162"/>
        <end position="174"/>
    </location>
</feature>
<dbReference type="Pfam" id="PF00628">
    <property type="entry name" value="PHD"/>
    <property type="match status" value="1"/>
</dbReference>
<dbReference type="SUPFAM" id="SSF55729">
    <property type="entry name" value="Acyl-CoA N-acyltransferases (Nat)"/>
    <property type="match status" value="1"/>
</dbReference>
<dbReference type="PROSITE" id="PS51186">
    <property type="entry name" value="GNAT"/>
    <property type="match status" value="1"/>
</dbReference>
<dbReference type="InterPro" id="IPR016181">
    <property type="entry name" value="Acyl_CoA_acyltransferase"/>
</dbReference>
<dbReference type="SMART" id="SM00249">
    <property type="entry name" value="PHD"/>
    <property type="match status" value="3"/>
</dbReference>
<evidence type="ECO:0000259" key="9">
    <source>
        <dbReference type="PROSITE" id="PS51186"/>
    </source>
</evidence>
<keyword evidence="11" id="KW-1185">Reference proteome</keyword>
<evidence type="ECO:0000256" key="3">
    <source>
        <dbReference type="ARBA" id="ARBA00022771"/>
    </source>
</evidence>
<evidence type="ECO:0000259" key="8">
    <source>
        <dbReference type="PROSITE" id="PS50016"/>
    </source>
</evidence>
<feature type="compositionally biased region" description="Polar residues" evidence="7">
    <location>
        <begin position="224"/>
        <end position="233"/>
    </location>
</feature>
<proteinExistence type="predicted"/>
<evidence type="ECO:0000256" key="5">
    <source>
        <dbReference type="ARBA" id="ARBA00023242"/>
    </source>
</evidence>
<dbReference type="InterPro" id="IPR013083">
    <property type="entry name" value="Znf_RING/FYVE/PHD"/>
</dbReference>
<evidence type="ECO:0000256" key="1">
    <source>
        <dbReference type="ARBA" id="ARBA00004123"/>
    </source>
</evidence>
<feature type="region of interest" description="Disordered" evidence="7">
    <location>
        <begin position="148"/>
        <end position="183"/>
    </location>
</feature>
<dbReference type="PANTHER" id="PTHR47025:SF2">
    <property type="entry name" value="AUTOIMMUNE REGULATOR"/>
    <property type="match status" value="1"/>
</dbReference>
<dbReference type="Gene3D" id="3.30.40.10">
    <property type="entry name" value="Zinc/RING finger domain, C3HC4 (zinc finger)"/>
    <property type="match status" value="3"/>
</dbReference>
<keyword evidence="5" id="KW-0539">Nucleus</keyword>
<dbReference type="EMBL" id="OZ020099">
    <property type="protein sequence ID" value="CAK9271550.1"/>
    <property type="molecule type" value="Genomic_DNA"/>
</dbReference>
<feature type="region of interest" description="Disordered" evidence="7">
    <location>
        <begin position="224"/>
        <end position="291"/>
    </location>
</feature>
<gene>
    <name evidence="10" type="ORF">CSSPJE1EN1_LOCUS17028</name>
</gene>
<dbReference type="CDD" id="cd04301">
    <property type="entry name" value="NAT_SF"/>
    <property type="match status" value="1"/>
</dbReference>
<dbReference type="InterPro" id="IPR011011">
    <property type="entry name" value="Znf_FYVE_PHD"/>
</dbReference>
<evidence type="ECO:0000256" key="6">
    <source>
        <dbReference type="PROSITE-ProRule" id="PRU00146"/>
    </source>
</evidence>
<keyword evidence="2" id="KW-0479">Metal-binding</keyword>
<dbReference type="Gene3D" id="3.40.630.30">
    <property type="match status" value="1"/>
</dbReference>
<keyword evidence="4" id="KW-0862">Zinc</keyword>
<feature type="domain" description="N-acetyltransferase" evidence="9">
    <location>
        <begin position="853"/>
        <end position="1008"/>
    </location>
</feature>
<evidence type="ECO:0000313" key="11">
    <source>
        <dbReference type="Proteomes" id="UP001497444"/>
    </source>
</evidence>
<evidence type="ECO:0000256" key="4">
    <source>
        <dbReference type="ARBA" id="ARBA00022833"/>
    </source>
</evidence>
<evidence type="ECO:0000256" key="7">
    <source>
        <dbReference type="SAM" id="MobiDB-lite"/>
    </source>
</evidence>
<dbReference type="InterPro" id="IPR019787">
    <property type="entry name" value="Znf_PHD-finger"/>
</dbReference>
<dbReference type="InterPro" id="IPR019786">
    <property type="entry name" value="Zinc_finger_PHD-type_CS"/>
</dbReference>
<organism evidence="10 11">
    <name type="scientific">Sphagnum jensenii</name>
    <dbReference type="NCBI Taxonomy" id="128206"/>
    <lineage>
        <taxon>Eukaryota</taxon>
        <taxon>Viridiplantae</taxon>
        <taxon>Streptophyta</taxon>
        <taxon>Embryophyta</taxon>
        <taxon>Bryophyta</taxon>
        <taxon>Sphagnophytina</taxon>
        <taxon>Sphagnopsida</taxon>
        <taxon>Sphagnales</taxon>
        <taxon>Sphagnaceae</taxon>
        <taxon>Sphagnum</taxon>
    </lineage>
</organism>
<sequence>MEIVVVPSETCCLAPKEKKAKTSCVHVQQVEETPHSGGGGGAPNSSSAEFQYRHQTAAVAAAGVPATSSPDAITMPPDSAAKDIVEGADGQEARQKMEELSLVIDLSQESVISDGDNEKDVDGNKSLMMMGTEDDCIHVSDMTSSANAAVKVSETAGSSTEKTPDEKLGNKTEDSMDWESQHGSPILSNVQTAAGAGAAAAAAAGGVEEGHTLDGITRVLVSSAKGNNQSSDDPQLEQEGNHRKQGMDCNGKRIHHSLNSLETVSRHKIPPGSEIGHDQPEDQEAAAPAVPVQRSAFKTKTASVDSMAHCVPKNSKDLMATGYLEGQHVRYVARGRVLLTGIIQDGGVLCDCSKCKGTQMITISMFEKHAGSTAHHPSDYIILKNGNSLRKIVDNCQHAAHCQQNVLDSLKRAIGYVPTNRTSNNAAAAACHKCGLWNGVALVSCSQAKCKYAYHPECIGMSSVPRGGNWVCPTCEKTMKKPNPIVATKRKTAAAVAAVAAEEQPLQTSTRPLAPPASTELHQRTTRYKEQPTVVRTTREENLNVHKALFQPGGLPDGTELGYYVKGQCVRKGVKRSGGICCSCCNTVISCSAFEQHAGCDSRRSPYGSILLQDGLSLHEMALKLAGKENMGNKAGSATTRAEKFDYCYECGDGGDLLWCHSCSDPYHLECAGVSRASESEWYCGGCLKSSLAVTKSGRRVSTKPRGGDLGAKSSVIKDGVRGPTTLFLETPDSVGGCVFCKSWEFSKSGFDARTMLLCDQCEQEYHVGCLKEHGLEDLKELPHGEWFCKQDCRAINNILALLVANGPESLFDSVISKFLESRQRQGSVDEQAEPSSPSFEWQILHGRGGNAANGRTLAEAVDIFSECFGSIKDATTGRSLIPLMVHSRSMKDHNFEGIFCVVLKRNDKVVSTALFRIFGRHLAEVPIVATSLAHQGQGHCKALMLTIERLLGVMSVERLILPAAKGKESLWIDKFGFTQMNDLQLKKLQAETQIMVFSGLSMLEKAITPMAIC</sequence>
<feature type="domain" description="PHD-type" evidence="8">
    <location>
        <begin position="645"/>
        <end position="690"/>
    </location>
</feature>
<dbReference type="InterPro" id="IPR000182">
    <property type="entry name" value="GNAT_dom"/>
</dbReference>
<evidence type="ECO:0000313" key="10">
    <source>
        <dbReference type="EMBL" id="CAK9271550.1"/>
    </source>
</evidence>
<dbReference type="SUPFAM" id="SSF57903">
    <property type="entry name" value="FYVE/PHD zinc finger"/>
    <property type="match status" value="3"/>
</dbReference>
<dbReference type="InterPro" id="IPR001965">
    <property type="entry name" value="Znf_PHD"/>
</dbReference>
<dbReference type="PROSITE" id="PS01359">
    <property type="entry name" value="ZF_PHD_1"/>
    <property type="match status" value="2"/>
</dbReference>
<comment type="subcellular location">
    <subcellularLocation>
        <location evidence="1">Nucleus</location>
    </subcellularLocation>
</comment>
<dbReference type="PROSITE" id="PS50016">
    <property type="entry name" value="ZF_PHD_2"/>
    <property type="match status" value="2"/>
</dbReference>
<dbReference type="InterPro" id="IPR032308">
    <property type="entry name" value="TDBD"/>
</dbReference>
<dbReference type="Proteomes" id="UP001497444">
    <property type="component" value="Chromosome 4"/>
</dbReference>